<name>A0A0M0LQB3_9EUKA</name>
<comment type="caution">
    <text evidence="1">The sequence shown here is derived from an EMBL/GenBank/DDBJ whole genome shotgun (WGS) entry which is preliminary data.</text>
</comment>
<sequence>MAEDRRQAKQAVLDRVNTALVLAGLNDTVWSIRDCDSTLFVLMYKKLVGKLPGIVTSPSSAEEHASNFSIVLEAIKADEHVASVAETKGLSAQALAEGDLQSLHDFAGIFETRRPLSAPAGKAASSRLASEIQSEIAALQARIRAREPDAEAAARLARTLTGDEFGARAASAYTALVKHSIAGVRRAEALEVQRGMAADRNARRDMKIEALRAQRMGVETSRQQAARDARRSSKEELGYRALYAHALTLEKERLLLAAATSEEVRRKLLHGRRTRQAALEHFETTQRELLADQLATEAAERSFRTRVQAAMGGRLEASARDQTKATLAHLHAQLELHERNDYGVPPQPWV</sequence>
<reference evidence="2" key="1">
    <citation type="journal article" date="2015" name="PLoS Genet.">
        <title>Genome Sequence and Transcriptome Analyses of Chrysochromulina tobin: Metabolic Tools for Enhanced Algal Fitness in the Prominent Order Prymnesiales (Haptophyceae).</title>
        <authorList>
            <person name="Hovde B.T."/>
            <person name="Deodato C.R."/>
            <person name="Hunsperger H.M."/>
            <person name="Ryken S.A."/>
            <person name="Yost W."/>
            <person name="Jha R.K."/>
            <person name="Patterson J."/>
            <person name="Monnat R.J. Jr."/>
            <person name="Barlow S.B."/>
            <person name="Starkenburg S.R."/>
            <person name="Cattolico R.A."/>
        </authorList>
    </citation>
    <scope>NUCLEOTIDE SEQUENCE</scope>
    <source>
        <strain evidence="2">CCMP291</strain>
    </source>
</reference>
<dbReference type="AlphaFoldDB" id="A0A0M0LQB3"/>
<organism evidence="1 2">
    <name type="scientific">Chrysochromulina tobinii</name>
    <dbReference type="NCBI Taxonomy" id="1460289"/>
    <lineage>
        <taxon>Eukaryota</taxon>
        <taxon>Haptista</taxon>
        <taxon>Haptophyta</taxon>
        <taxon>Prymnesiophyceae</taxon>
        <taxon>Prymnesiales</taxon>
        <taxon>Chrysochromulinaceae</taxon>
        <taxon>Chrysochromulina</taxon>
    </lineage>
</organism>
<dbReference type="EMBL" id="JWZX01000342">
    <property type="protein sequence ID" value="KOO53186.1"/>
    <property type="molecule type" value="Genomic_DNA"/>
</dbReference>
<gene>
    <name evidence="1" type="ORF">Ctob_014095</name>
</gene>
<dbReference type="Proteomes" id="UP000037460">
    <property type="component" value="Unassembled WGS sequence"/>
</dbReference>
<proteinExistence type="predicted"/>
<keyword evidence="2" id="KW-1185">Reference proteome</keyword>
<protein>
    <submittedName>
        <fullName evidence="1">Uncharacterized protein</fullName>
    </submittedName>
</protein>
<evidence type="ECO:0000313" key="2">
    <source>
        <dbReference type="Proteomes" id="UP000037460"/>
    </source>
</evidence>
<dbReference type="OrthoDB" id="545730at2759"/>
<accession>A0A0M0LQB3</accession>
<evidence type="ECO:0000313" key="1">
    <source>
        <dbReference type="EMBL" id="KOO53186.1"/>
    </source>
</evidence>